<evidence type="ECO:0000313" key="1">
    <source>
        <dbReference type="EMBL" id="KAG0489343.1"/>
    </source>
</evidence>
<evidence type="ECO:0000313" key="2">
    <source>
        <dbReference type="Proteomes" id="UP000636800"/>
    </source>
</evidence>
<organism evidence="1 2">
    <name type="scientific">Vanilla planifolia</name>
    <name type="common">Vanilla</name>
    <dbReference type="NCBI Taxonomy" id="51239"/>
    <lineage>
        <taxon>Eukaryota</taxon>
        <taxon>Viridiplantae</taxon>
        <taxon>Streptophyta</taxon>
        <taxon>Embryophyta</taxon>
        <taxon>Tracheophyta</taxon>
        <taxon>Spermatophyta</taxon>
        <taxon>Magnoliopsida</taxon>
        <taxon>Liliopsida</taxon>
        <taxon>Asparagales</taxon>
        <taxon>Orchidaceae</taxon>
        <taxon>Vanilloideae</taxon>
        <taxon>Vanilleae</taxon>
        <taxon>Vanilla</taxon>
    </lineage>
</organism>
<dbReference type="Proteomes" id="UP000636800">
    <property type="component" value="Chromosome 3"/>
</dbReference>
<dbReference type="AlphaFoldDB" id="A0A835RF70"/>
<dbReference type="InterPro" id="IPR011990">
    <property type="entry name" value="TPR-like_helical_dom_sf"/>
</dbReference>
<keyword evidence="2" id="KW-1185">Reference proteome</keyword>
<dbReference type="InterPro" id="IPR044795">
    <property type="entry name" value="THA8L-like"/>
</dbReference>
<reference evidence="1 2" key="1">
    <citation type="journal article" date="2020" name="Nat. Food">
        <title>A phased Vanilla planifolia genome enables genetic improvement of flavour and production.</title>
        <authorList>
            <person name="Hasing T."/>
            <person name="Tang H."/>
            <person name="Brym M."/>
            <person name="Khazi F."/>
            <person name="Huang T."/>
            <person name="Chambers A.H."/>
        </authorList>
    </citation>
    <scope>NUCLEOTIDE SEQUENCE [LARGE SCALE GENOMIC DNA]</scope>
    <source>
        <tissue evidence="1">Leaf</tissue>
    </source>
</reference>
<gene>
    <name evidence="1" type="ORF">HPP92_008154</name>
</gene>
<comment type="caution">
    <text evidence="1">The sequence shown here is derived from an EMBL/GenBank/DDBJ whole genome shotgun (WGS) entry which is preliminary data.</text>
</comment>
<dbReference type="PANTHER" id="PTHR46870:SF2">
    <property type="entry name" value="PROTEIN THYLAKOID ASSEMBLY 8-LIKE, CHLOROPLASTIC"/>
    <property type="match status" value="1"/>
</dbReference>
<proteinExistence type="predicted"/>
<dbReference type="Gene3D" id="1.25.40.10">
    <property type="entry name" value="Tetratricopeptide repeat domain"/>
    <property type="match status" value="1"/>
</dbReference>
<accession>A0A835RF70</accession>
<protein>
    <submittedName>
        <fullName evidence="1">Uncharacterized protein</fullName>
    </submittedName>
</protein>
<name>A0A835RF70_VANPL</name>
<sequence>MEGKKLIREREALFVIQGLKRFRHDEEKLEKFVKSHVLRLLKMDKIAVLNELERQEEVRIALKMFRIIQKEEWYTPDVYLYKDLIIALARAKKKNDGGGCGMEVCEKDLKSQALGKGRMEDAIEEDDAFADVLGRPRGEANG</sequence>
<dbReference type="OrthoDB" id="843225at2759"/>
<dbReference type="EMBL" id="JADCNL010000003">
    <property type="protein sequence ID" value="KAG0489343.1"/>
    <property type="molecule type" value="Genomic_DNA"/>
</dbReference>
<dbReference type="PANTHER" id="PTHR46870">
    <property type="entry name" value="PROTEIN THYLAKOID ASSEMBLY 8-LIKE, CHLOROPLASTIC"/>
    <property type="match status" value="1"/>
</dbReference>